<accession>A0ABU8F0W6</accession>
<keyword evidence="3" id="KW-1185">Reference proteome</keyword>
<keyword evidence="1" id="KW-0732">Signal</keyword>
<evidence type="ECO:0000313" key="3">
    <source>
        <dbReference type="Proteomes" id="UP001382455"/>
    </source>
</evidence>
<evidence type="ECO:0000256" key="1">
    <source>
        <dbReference type="SAM" id="SignalP"/>
    </source>
</evidence>
<proteinExistence type="predicted"/>
<evidence type="ECO:0000313" key="2">
    <source>
        <dbReference type="EMBL" id="MEI4551907.1"/>
    </source>
</evidence>
<name>A0ABU8F0W6_9GAMM</name>
<sequence>MRITMMLVILLASFTLSAAQCLSAPPSKVGLADLPANNKLTRSQEASLNRLFKDLSGSWVGKSDGFYCIGEELTNARKVAKSHRLEMVFTNDDSMVLRAKTKAQERDEFTQRIQSLTLYANQGYLRFDQNNEAGDIWIEALSSTHVSVWSVSRAGTVYHLINRVLKRSPSAFTLTMTTYSNNRLTSYYVARMSN</sequence>
<organism evidence="2 3">
    <name type="scientific">Pseudoalteromonas spongiae</name>
    <dbReference type="NCBI Taxonomy" id="298657"/>
    <lineage>
        <taxon>Bacteria</taxon>
        <taxon>Pseudomonadati</taxon>
        <taxon>Pseudomonadota</taxon>
        <taxon>Gammaproteobacteria</taxon>
        <taxon>Alteromonadales</taxon>
        <taxon>Pseudoalteromonadaceae</taxon>
        <taxon>Pseudoalteromonas</taxon>
    </lineage>
</organism>
<evidence type="ECO:0008006" key="4">
    <source>
        <dbReference type="Google" id="ProtNLM"/>
    </source>
</evidence>
<protein>
    <recommendedName>
        <fullName evidence="4">DUF1579 domain-containing protein</fullName>
    </recommendedName>
</protein>
<gene>
    <name evidence="2" type="ORF">WAE96_19680</name>
</gene>
<feature type="chain" id="PRO_5045215546" description="DUF1579 domain-containing protein" evidence="1">
    <location>
        <begin position="19"/>
        <end position="194"/>
    </location>
</feature>
<comment type="caution">
    <text evidence="2">The sequence shown here is derived from an EMBL/GenBank/DDBJ whole genome shotgun (WGS) entry which is preliminary data.</text>
</comment>
<reference evidence="2 3" key="1">
    <citation type="submission" date="2023-12" db="EMBL/GenBank/DDBJ databases">
        <title>Friends and Foes: Symbiotic and Algicidal bacterial influence on Karenia brevis blooms.</title>
        <authorList>
            <person name="Fei C."/>
            <person name="Mohamed A.R."/>
            <person name="Booker A."/>
            <person name="Arshad M."/>
            <person name="Klass S."/>
            <person name="Ahn S."/>
            <person name="Gilbert P.M."/>
            <person name="Heil C.A."/>
            <person name="Martinez J.M."/>
            <person name="Amin S.A."/>
        </authorList>
    </citation>
    <scope>NUCLEOTIDE SEQUENCE [LARGE SCALE GENOMIC DNA]</scope>
    <source>
        <strain evidence="2 3">CE15</strain>
    </source>
</reference>
<dbReference type="Proteomes" id="UP001382455">
    <property type="component" value="Unassembled WGS sequence"/>
</dbReference>
<feature type="signal peptide" evidence="1">
    <location>
        <begin position="1"/>
        <end position="18"/>
    </location>
</feature>
<dbReference type="RefSeq" id="WP_336436796.1">
    <property type="nucleotide sequence ID" value="NZ_JBAWKS010000002.1"/>
</dbReference>
<dbReference type="EMBL" id="JBAWKS010000002">
    <property type="protein sequence ID" value="MEI4551907.1"/>
    <property type="molecule type" value="Genomic_DNA"/>
</dbReference>